<feature type="transmembrane region" description="Helical" evidence="1">
    <location>
        <begin position="83"/>
        <end position="106"/>
    </location>
</feature>
<evidence type="ECO:0000256" key="1">
    <source>
        <dbReference type="SAM" id="Phobius"/>
    </source>
</evidence>
<dbReference type="RefSeq" id="WP_259095063.1">
    <property type="nucleotide sequence ID" value="NZ_CP130454.1"/>
</dbReference>
<sequence>MRRDWALWRSDVCRWLLQVGAIGAILGIGYLVWGGLKGYFAFPTDPTRVATVANTLAYFLYCCGWMVGLGLIGLFWEWKPIGITVFLSSAFAWVLMPFVFATIAGANTDLTMRGVDALRSFLTPLLVVSFVQSVWAFVEYWRRGPTLRSRASKAGQLVVNLQREKEKRVAKRYLITPLSPCWKLPVIDKLMCEHCPVKQRKRPCWKLKAGCQCSPAIVDALLTEMAEKVDEKRWLLSSTLLQWQKGQRPPCHRCSIFLHHQQVKYDWLAPIAFLAPPVLLVVKWEQYQDLYTKIVLWLNQLWMQIAFTPTASPDPLGLNNQTMAIYVAIILGVIAMVYAVRLVEFLVFRLFL</sequence>
<name>A0ABT2EM07_9BACT</name>
<dbReference type="EMBL" id="JANUCP010000002">
    <property type="protein sequence ID" value="MCS3918980.1"/>
    <property type="molecule type" value="Genomic_DNA"/>
</dbReference>
<feature type="transmembrane region" description="Helical" evidence="1">
    <location>
        <begin position="118"/>
        <end position="138"/>
    </location>
</feature>
<protein>
    <submittedName>
        <fullName evidence="2">Uncharacterized protein</fullName>
    </submittedName>
</protein>
<keyword evidence="1" id="KW-0812">Transmembrane</keyword>
<evidence type="ECO:0000313" key="3">
    <source>
        <dbReference type="Proteomes" id="UP001204798"/>
    </source>
</evidence>
<keyword evidence="1" id="KW-1133">Transmembrane helix</keyword>
<keyword evidence="3" id="KW-1185">Reference proteome</keyword>
<feature type="transmembrane region" description="Helical" evidence="1">
    <location>
        <begin position="323"/>
        <end position="348"/>
    </location>
</feature>
<dbReference type="Proteomes" id="UP001204798">
    <property type="component" value="Unassembled WGS sequence"/>
</dbReference>
<feature type="transmembrane region" description="Helical" evidence="1">
    <location>
        <begin position="56"/>
        <end position="76"/>
    </location>
</feature>
<comment type="caution">
    <text evidence="2">The sequence shown here is derived from an EMBL/GenBank/DDBJ whole genome shotgun (WGS) entry which is preliminary data.</text>
</comment>
<evidence type="ECO:0000313" key="2">
    <source>
        <dbReference type="EMBL" id="MCS3918980.1"/>
    </source>
</evidence>
<gene>
    <name evidence="2" type="ORF">M2350_001380</name>
</gene>
<organism evidence="2 3">
    <name type="scientific">Candidatus Fervidibacter sacchari</name>
    <dbReference type="NCBI Taxonomy" id="1448929"/>
    <lineage>
        <taxon>Bacteria</taxon>
        <taxon>Candidatus Fervidibacterota</taxon>
        <taxon>Candidatus Fervidibacter</taxon>
    </lineage>
</organism>
<accession>A0ABT2EM07</accession>
<reference evidence="2 3" key="1">
    <citation type="submission" date="2022-08" db="EMBL/GenBank/DDBJ databases">
        <title>Bacterial and archaeal communities from various locations to study Microbial Dark Matter (Phase II).</title>
        <authorList>
            <person name="Stepanauskas R."/>
        </authorList>
    </citation>
    <scope>NUCLEOTIDE SEQUENCE [LARGE SCALE GENOMIC DNA]</scope>
    <source>
        <strain evidence="2 3">PD1</strain>
    </source>
</reference>
<feature type="transmembrane region" description="Helical" evidence="1">
    <location>
        <begin position="12"/>
        <end position="36"/>
    </location>
</feature>
<proteinExistence type="predicted"/>
<keyword evidence="1" id="KW-0472">Membrane</keyword>